<keyword evidence="1" id="KW-0812">Transmembrane</keyword>
<proteinExistence type="predicted"/>
<evidence type="ECO:0000256" key="1">
    <source>
        <dbReference type="SAM" id="Phobius"/>
    </source>
</evidence>
<comment type="caution">
    <text evidence="2">The sequence shown here is derived from an EMBL/GenBank/DDBJ whole genome shotgun (WGS) entry which is preliminary data.</text>
</comment>
<keyword evidence="1" id="KW-1133">Transmembrane helix</keyword>
<organism evidence="2">
    <name type="scientific">marine sediment metagenome</name>
    <dbReference type="NCBI Taxonomy" id="412755"/>
    <lineage>
        <taxon>unclassified sequences</taxon>
        <taxon>metagenomes</taxon>
        <taxon>ecological metagenomes</taxon>
    </lineage>
</organism>
<name>A0A0F9EKT3_9ZZZZ</name>
<gene>
    <name evidence="2" type="ORF">LCGC14_2355070</name>
</gene>
<dbReference type="AlphaFoldDB" id="A0A0F9EKT3"/>
<dbReference type="EMBL" id="LAZR01034364">
    <property type="protein sequence ID" value="KKL45495.1"/>
    <property type="molecule type" value="Genomic_DNA"/>
</dbReference>
<keyword evidence="1" id="KW-0472">Membrane</keyword>
<accession>A0A0F9EKT3</accession>
<sequence>MTTIFFPHRDRFVSGYFWVIADLAIYWSYSATVSAKPIDVVMNSAKKNGGRVIS</sequence>
<feature type="transmembrane region" description="Helical" evidence="1">
    <location>
        <begin position="12"/>
        <end position="29"/>
    </location>
</feature>
<evidence type="ECO:0000313" key="2">
    <source>
        <dbReference type="EMBL" id="KKL45495.1"/>
    </source>
</evidence>
<protein>
    <submittedName>
        <fullName evidence="2">Uncharacterized protein</fullName>
    </submittedName>
</protein>
<reference evidence="2" key="1">
    <citation type="journal article" date="2015" name="Nature">
        <title>Complex archaea that bridge the gap between prokaryotes and eukaryotes.</title>
        <authorList>
            <person name="Spang A."/>
            <person name="Saw J.H."/>
            <person name="Jorgensen S.L."/>
            <person name="Zaremba-Niedzwiedzka K."/>
            <person name="Martijn J."/>
            <person name="Lind A.E."/>
            <person name="van Eijk R."/>
            <person name="Schleper C."/>
            <person name="Guy L."/>
            <person name="Ettema T.J."/>
        </authorList>
    </citation>
    <scope>NUCLEOTIDE SEQUENCE</scope>
</reference>